<sequence>MEERETFVLTTDSAIIDTPEEAIRNLNISVSLLSAILQDFLINEGFEIDDDTADAFGIVKQSTASVNMFLERLELWNTKNSPEK</sequence>
<accession>A0A5Q2WIW1</accession>
<protein>
    <submittedName>
        <fullName evidence="1">Uncharacterized protein</fullName>
    </submittedName>
</protein>
<proteinExistence type="predicted"/>
<organism evidence="1 2">
    <name type="scientific">Streptomyces phage Daubenski</name>
    <dbReference type="NCBI Taxonomy" id="2653725"/>
    <lineage>
        <taxon>Viruses</taxon>
        <taxon>Duplodnaviria</taxon>
        <taxon>Heunggongvirae</taxon>
        <taxon>Uroviricota</taxon>
        <taxon>Caudoviricetes</taxon>
        <taxon>Stanwilliamsviridae</taxon>
        <taxon>Boydwoodruffvirinae</taxon>
        <taxon>Samistivirus</taxon>
        <taxon>Samistivirus daubenski</taxon>
    </lineage>
</organism>
<dbReference type="GeneID" id="65122939"/>
<evidence type="ECO:0000313" key="1">
    <source>
        <dbReference type="EMBL" id="QGH76497.1"/>
    </source>
</evidence>
<dbReference type="EMBL" id="MN444876">
    <property type="protein sequence ID" value="QGH76497.1"/>
    <property type="molecule type" value="Genomic_DNA"/>
</dbReference>
<gene>
    <name evidence="1" type="primary">225</name>
    <name evidence="1" type="ORF">SEA_DAUBENSKI_230</name>
</gene>
<keyword evidence="2" id="KW-1185">Reference proteome</keyword>
<dbReference type="Proteomes" id="UP000375470">
    <property type="component" value="Segment"/>
</dbReference>
<reference evidence="1 2" key="1">
    <citation type="submission" date="2019-09" db="EMBL/GenBank/DDBJ databases">
        <authorList>
            <person name="Cummings J.R."/>
            <person name="Eaglin Z.M."/>
            <person name="Kluemper A.J."/>
            <person name="Powell E.A."/>
            <person name="Stamm J."/>
            <person name="Thompson S.A."/>
            <person name="Tolsma S."/>
            <person name="Caruso S.M."/>
            <person name="Garlena R.A."/>
            <person name="Russell D.A."/>
            <person name="Pope W.H."/>
            <person name="Jacobs-Se D."/>
            <person name="Hatfull G.F."/>
        </authorList>
    </citation>
    <scope>NUCLEOTIDE SEQUENCE [LARGE SCALE GENOMIC DNA]</scope>
</reference>
<dbReference type="KEGG" id="vg:65122939"/>
<evidence type="ECO:0000313" key="2">
    <source>
        <dbReference type="Proteomes" id="UP000375470"/>
    </source>
</evidence>
<dbReference type="RefSeq" id="YP_010104954.1">
    <property type="nucleotide sequence ID" value="NC_055822.1"/>
</dbReference>
<name>A0A5Q2WIW1_9CAUD</name>